<reference evidence="3 4" key="1">
    <citation type="submission" date="2018-01" db="EMBL/GenBank/DDBJ databases">
        <title>Saezia sanguinis gen. nov., sp. nov., in the order Burkholderiales isolated from human blood.</title>
        <authorList>
            <person name="Medina-Pascual M.J."/>
            <person name="Valdezate S."/>
            <person name="Monzon S."/>
            <person name="Cuesta I."/>
            <person name="Carrasco G."/>
            <person name="Villalon P."/>
            <person name="Saez-Nieto J.A."/>
        </authorList>
    </citation>
    <scope>NUCLEOTIDE SEQUENCE [LARGE SCALE GENOMIC DNA]</scope>
    <source>
        <strain evidence="3 4">CNM695-12</strain>
    </source>
</reference>
<proteinExistence type="predicted"/>
<dbReference type="InterPro" id="IPR052959">
    <property type="entry name" value="Inner_membrane_assoc"/>
</dbReference>
<dbReference type="Pfam" id="PF04341">
    <property type="entry name" value="DUF485"/>
    <property type="match status" value="1"/>
</dbReference>
<evidence type="ECO:0000256" key="1">
    <source>
        <dbReference type="SAM" id="MobiDB-lite"/>
    </source>
</evidence>
<evidence type="ECO:0000313" key="4">
    <source>
        <dbReference type="Proteomes" id="UP000286947"/>
    </source>
</evidence>
<dbReference type="GO" id="GO:0005886">
    <property type="term" value="C:plasma membrane"/>
    <property type="evidence" value="ECO:0007669"/>
    <property type="project" value="TreeGrafter"/>
</dbReference>
<feature type="compositionally biased region" description="Basic and acidic residues" evidence="1">
    <location>
        <begin position="18"/>
        <end position="27"/>
    </location>
</feature>
<keyword evidence="4" id="KW-1185">Reference proteome</keyword>
<comment type="caution">
    <text evidence="3">The sequence shown here is derived from an EMBL/GenBank/DDBJ whole genome shotgun (WGS) entry which is preliminary data.</text>
</comment>
<dbReference type="InterPro" id="IPR007436">
    <property type="entry name" value="DUF485"/>
</dbReference>
<sequence precursor="true">MDEQMVVRIGAPPNYTGADKKRDHSGKAPEVGQEAGMSEQIIAQIEANPDYIALRKKRNLLGGSLTLVVLVIYYGFISLIAFDKEFLAKRIGEGVTTIGVPIGLGVIVVMIILTAFYVRQANRSYDGLIEKIKSEIQQ</sequence>
<feature type="region of interest" description="Disordered" evidence="1">
    <location>
        <begin position="9"/>
        <end position="34"/>
    </location>
</feature>
<evidence type="ECO:0000313" key="3">
    <source>
        <dbReference type="EMBL" id="RUS66959.1"/>
    </source>
</evidence>
<keyword evidence="2" id="KW-0472">Membrane</keyword>
<dbReference type="PANTHER" id="PTHR38598:SF1">
    <property type="entry name" value="INNER MEMBRANE PROTEIN YJCH"/>
    <property type="match status" value="1"/>
</dbReference>
<accession>A0A433SDW8</accession>
<feature type="transmembrane region" description="Helical" evidence="2">
    <location>
        <begin position="94"/>
        <end position="118"/>
    </location>
</feature>
<gene>
    <name evidence="3" type="primary">yjcH</name>
    <name evidence="3" type="ORF">CUZ56_00896</name>
</gene>
<dbReference type="AlphaFoldDB" id="A0A433SDW8"/>
<organism evidence="3 4">
    <name type="scientific">Saezia sanguinis</name>
    <dbReference type="NCBI Taxonomy" id="1965230"/>
    <lineage>
        <taxon>Bacteria</taxon>
        <taxon>Pseudomonadati</taxon>
        <taxon>Pseudomonadota</taxon>
        <taxon>Betaproteobacteria</taxon>
        <taxon>Burkholderiales</taxon>
        <taxon>Saeziaceae</taxon>
        <taxon>Saezia</taxon>
    </lineage>
</organism>
<dbReference type="EMBL" id="PQSP01000002">
    <property type="protein sequence ID" value="RUS66959.1"/>
    <property type="molecule type" value="Genomic_DNA"/>
</dbReference>
<keyword evidence="2" id="KW-0812">Transmembrane</keyword>
<feature type="transmembrane region" description="Helical" evidence="2">
    <location>
        <begin position="60"/>
        <end position="82"/>
    </location>
</feature>
<evidence type="ECO:0000256" key="2">
    <source>
        <dbReference type="SAM" id="Phobius"/>
    </source>
</evidence>
<dbReference type="Proteomes" id="UP000286947">
    <property type="component" value="Unassembled WGS sequence"/>
</dbReference>
<protein>
    <submittedName>
        <fullName evidence="3">Inner membrane protein YjcH</fullName>
    </submittedName>
</protein>
<name>A0A433SDW8_9BURK</name>
<dbReference type="PANTHER" id="PTHR38598">
    <property type="entry name" value="INNER MEMBRANE PROTEIN YJCH"/>
    <property type="match status" value="1"/>
</dbReference>
<keyword evidence="2" id="KW-1133">Transmembrane helix</keyword>